<evidence type="ECO:0000313" key="2">
    <source>
        <dbReference type="Proteomes" id="UP001055167"/>
    </source>
</evidence>
<dbReference type="EMBL" id="BPQH01000032">
    <property type="protein sequence ID" value="GJD53580.1"/>
    <property type="molecule type" value="Genomic_DNA"/>
</dbReference>
<comment type="caution">
    <text evidence="1">The sequence shown here is derived from an EMBL/GenBank/DDBJ whole genome shotgun (WGS) entry which is preliminary data.</text>
</comment>
<dbReference type="Proteomes" id="UP001055167">
    <property type="component" value="Unassembled WGS sequence"/>
</dbReference>
<reference evidence="1" key="1">
    <citation type="journal article" date="2021" name="Front. Microbiol.">
        <title>Comprehensive Comparative Genomics and Phenotyping of Methylobacterium Species.</title>
        <authorList>
            <person name="Alessa O."/>
            <person name="Ogura Y."/>
            <person name="Fujitani Y."/>
            <person name="Takami H."/>
            <person name="Hayashi T."/>
            <person name="Sahin N."/>
            <person name="Tani A."/>
        </authorList>
    </citation>
    <scope>NUCLEOTIDE SEQUENCE</scope>
    <source>
        <strain evidence="1">KCTC 52305</strain>
    </source>
</reference>
<organism evidence="1 2">
    <name type="scientific">Methylobacterium crusticola</name>
    <dbReference type="NCBI Taxonomy" id="1697972"/>
    <lineage>
        <taxon>Bacteria</taxon>
        <taxon>Pseudomonadati</taxon>
        <taxon>Pseudomonadota</taxon>
        <taxon>Alphaproteobacteria</taxon>
        <taxon>Hyphomicrobiales</taxon>
        <taxon>Methylobacteriaceae</taxon>
        <taxon>Methylobacterium</taxon>
    </lineage>
</organism>
<keyword evidence="2" id="KW-1185">Reference proteome</keyword>
<reference evidence="1" key="2">
    <citation type="submission" date="2021-08" db="EMBL/GenBank/DDBJ databases">
        <authorList>
            <person name="Tani A."/>
            <person name="Ola A."/>
            <person name="Ogura Y."/>
            <person name="Katsura K."/>
            <person name="Hayashi T."/>
        </authorList>
    </citation>
    <scope>NUCLEOTIDE SEQUENCE</scope>
    <source>
        <strain evidence="1">KCTC 52305</strain>
    </source>
</reference>
<protein>
    <submittedName>
        <fullName evidence="1">Uncharacterized protein</fullName>
    </submittedName>
</protein>
<gene>
    <name evidence="1" type="ORF">OPKNFCMD_6357</name>
</gene>
<evidence type="ECO:0000313" key="1">
    <source>
        <dbReference type="EMBL" id="GJD53580.1"/>
    </source>
</evidence>
<sequence length="47" mass="5030">MNTPPIGRVTKPTPNVATDAKRLIQASPDGKKVRPIVTAKNAYVVKS</sequence>
<name>A0ABQ4R788_9HYPH</name>
<proteinExistence type="predicted"/>
<accession>A0ABQ4R788</accession>